<reference evidence="10 11" key="1">
    <citation type="journal article" date="2010" name="Genome Biol. Evol.">
        <title>The sequence of a 1.8-mb bacterial linear plasmid reveals a rich evolutionary reservoir of secondary metabolic pathways.</title>
        <authorList>
            <person name="Medema M.H."/>
            <person name="Trefzer A."/>
            <person name="Kovalchuk A."/>
            <person name="van den Berg M."/>
            <person name="Mueller U."/>
            <person name="Heijne W."/>
            <person name="Wu L."/>
            <person name="Alam M.T."/>
            <person name="Ronning C.M."/>
            <person name="Nierman W.C."/>
            <person name="Bovenberg R.A.L."/>
            <person name="Breitling R."/>
            <person name="Takano E."/>
        </authorList>
    </citation>
    <scope>NUCLEOTIDE SEQUENCE [LARGE SCALE GENOMIC DNA]</scope>
    <source>
        <strain evidence="11">ATCC 27064 / DSM 738 / JCM 4710 / NBRC 13307 / NCIMB 12785 / NRRL 3585 / VKM Ac-602</strain>
    </source>
</reference>
<dbReference type="PROSITE" id="PS51918">
    <property type="entry name" value="RADICAL_SAM"/>
    <property type="match status" value="1"/>
</dbReference>
<dbReference type="Pfam" id="PF13186">
    <property type="entry name" value="SPASM"/>
    <property type="match status" value="1"/>
</dbReference>
<organism evidence="10 11">
    <name type="scientific">Streptomyces clavuligerus</name>
    <dbReference type="NCBI Taxonomy" id="1901"/>
    <lineage>
        <taxon>Bacteria</taxon>
        <taxon>Bacillati</taxon>
        <taxon>Actinomycetota</taxon>
        <taxon>Actinomycetes</taxon>
        <taxon>Kitasatosporales</taxon>
        <taxon>Streptomycetaceae</taxon>
        <taxon>Streptomyces</taxon>
    </lineage>
</organism>
<evidence type="ECO:0000313" key="10">
    <source>
        <dbReference type="EMBL" id="EFG10561.1"/>
    </source>
</evidence>
<keyword evidence="2" id="KW-0004">4Fe-4S</keyword>
<dbReference type="EMBL" id="CM000913">
    <property type="protein sequence ID" value="EFG10561.1"/>
    <property type="molecule type" value="Genomic_DNA"/>
</dbReference>
<feature type="domain" description="Radical SAM core" evidence="9">
    <location>
        <begin position="96"/>
        <end position="310"/>
    </location>
</feature>
<keyword evidence="3" id="KW-0949">S-adenosyl-L-methionine</keyword>
<accession>E2Q0L8</accession>
<dbReference type="OrthoDB" id="9782387at2"/>
<keyword evidence="6" id="KW-0408">Iron</keyword>
<evidence type="ECO:0000259" key="9">
    <source>
        <dbReference type="PROSITE" id="PS51918"/>
    </source>
</evidence>
<dbReference type="InterPro" id="IPR054666">
    <property type="entry name" value="Sacti_mat_StsB"/>
</dbReference>
<evidence type="ECO:0000256" key="2">
    <source>
        <dbReference type="ARBA" id="ARBA00022485"/>
    </source>
</evidence>
<dbReference type="InterPro" id="IPR023885">
    <property type="entry name" value="4Fe4S-binding_SPASM_dom"/>
</dbReference>
<dbReference type="STRING" id="1901.BB341_01070"/>
<keyword evidence="7" id="KW-0411">Iron-sulfur</keyword>
<dbReference type="PROSITE" id="PS01305">
    <property type="entry name" value="MOAA_NIFB_PQQE"/>
    <property type="match status" value="1"/>
</dbReference>
<dbReference type="InterPro" id="IPR007197">
    <property type="entry name" value="rSAM"/>
</dbReference>
<keyword evidence="4" id="KW-0479">Metal-binding</keyword>
<dbReference type="SFLD" id="SFLDS00029">
    <property type="entry name" value="Radical_SAM"/>
    <property type="match status" value="1"/>
</dbReference>
<dbReference type="SFLD" id="SFLDG01067">
    <property type="entry name" value="SPASM/twitch_domain_containing"/>
    <property type="match status" value="1"/>
</dbReference>
<dbReference type="InterPro" id="IPR058240">
    <property type="entry name" value="rSAM_sf"/>
</dbReference>
<dbReference type="InterPro" id="IPR013785">
    <property type="entry name" value="Aldolase_TIM"/>
</dbReference>
<gene>
    <name evidence="10" type="ORF">SCLAV_5494</name>
</gene>
<evidence type="ECO:0000256" key="1">
    <source>
        <dbReference type="ARBA" id="ARBA00001966"/>
    </source>
</evidence>
<dbReference type="GO" id="GO:0051539">
    <property type="term" value="F:4 iron, 4 sulfur cluster binding"/>
    <property type="evidence" value="ECO:0007669"/>
    <property type="project" value="UniProtKB-KW"/>
</dbReference>
<dbReference type="NCBIfam" id="NF045574">
    <property type="entry name" value="sacti_mat_StsB"/>
    <property type="match status" value="1"/>
</dbReference>
<evidence type="ECO:0000256" key="5">
    <source>
        <dbReference type="ARBA" id="ARBA00023002"/>
    </source>
</evidence>
<evidence type="ECO:0000313" key="11">
    <source>
        <dbReference type="Proteomes" id="UP000002357"/>
    </source>
</evidence>
<dbReference type="InterPro" id="IPR006638">
    <property type="entry name" value="Elp3/MiaA/NifB-like_rSAM"/>
</dbReference>
<proteinExistence type="predicted"/>
<dbReference type="PANTHER" id="PTHR11228">
    <property type="entry name" value="RADICAL SAM DOMAIN PROTEIN"/>
    <property type="match status" value="1"/>
</dbReference>
<feature type="region of interest" description="Disordered" evidence="8">
    <location>
        <begin position="473"/>
        <end position="492"/>
    </location>
</feature>
<dbReference type="SUPFAM" id="SSF102114">
    <property type="entry name" value="Radical SAM enzymes"/>
    <property type="match status" value="1"/>
</dbReference>
<dbReference type="GO" id="GO:0016491">
    <property type="term" value="F:oxidoreductase activity"/>
    <property type="evidence" value="ECO:0007669"/>
    <property type="project" value="UniProtKB-KW"/>
</dbReference>
<dbReference type="CDD" id="cd21109">
    <property type="entry name" value="SPASM"/>
    <property type="match status" value="1"/>
</dbReference>
<evidence type="ECO:0000256" key="6">
    <source>
        <dbReference type="ARBA" id="ARBA00023004"/>
    </source>
</evidence>
<dbReference type="GeneID" id="93728114"/>
<dbReference type="RefSeq" id="WP_003962676.1">
    <property type="nucleotide sequence ID" value="NZ_CM000913.1"/>
</dbReference>
<dbReference type="InterPro" id="IPR050377">
    <property type="entry name" value="Radical_SAM_PqqE_MftC-like"/>
</dbReference>
<evidence type="ECO:0000256" key="3">
    <source>
        <dbReference type="ARBA" id="ARBA00022691"/>
    </source>
</evidence>
<dbReference type="Gene3D" id="3.20.20.70">
    <property type="entry name" value="Aldolase class I"/>
    <property type="match status" value="1"/>
</dbReference>
<dbReference type="Pfam" id="PF04055">
    <property type="entry name" value="Radical_SAM"/>
    <property type="match status" value="1"/>
</dbReference>
<dbReference type="InterPro" id="IPR000385">
    <property type="entry name" value="MoaA_NifB_PqqE_Fe-S-bd_CS"/>
</dbReference>
<dbReference type="CDD" id="cd01335">
    <property type="entry name" value="Radical_SAM"/>
    <property type="match status" value="1"/>
</dbReference>
<dbReference type="PANTHER" id="PTHR11228:SF7">
    <property type="entry name" value="PQQA PEPTIDE CYCLASE"/>
    <property type="match status" value="1"/>
</dbReference>
<sequence length="492" mass="54376">MKLLEQWDALVVPEDLVYFLDRTSGVRLVANPELAAWCTLDEREAVLLRALAGRDRPDGPPPPPADPMWTERTLAKLVLKWLVYLPGRRPEVRVPDPPLKLVYYAITDGCNLRCPYCYASSEKCLPGELSPAESLALVDQIADMGARTLILTGGEPMLRKDLFDVAEHARERGLSVNMITNGTMIRKPETARRIADLFALVTVSIDGGTAELHERTRGKGTFARTARGLSLLNDAGVVPVINHVVTPDNVDALDEVCRFVSGLKVRRVRLMHHSDLGRAADDGYDFGWSDFQKVQQFLWTDPRADNLLPDGPRAAKPCSITGNCGMGGNEIYLDSLGDVYPCKLVTREVHRAGNIREKPLTELFHSPLFASLRGNSVFHGENLSDCRRCYIRGACGGGCRGYHMAETGDIHRNGRHLCRILRRSMVANWWQAVGTPSGRLAEDPDGLMLPRLVRDDTVHPVHEDWRTPGRRLLPVLSASGTPGAGCRTTTAP</sequence>
<dbReference type="NCBIfam" id="TIGR04085">
    <property type="entry name" value="rSAM_more_4Fe4S"/>
    <property type="match status" value="1"/>
</dbReference>
<keyword evidence="11" id="KW-1185">Reference proteome</keyword>
<dbReference type="AlphaFoldDB" id="E2Q0L8"/>
<evidence type="ECO:0000256" key="4">
    <source>
        <dbReference type="ARBA" id="ARBA00022723"/>
    </source>
</evidence>
<comment type="cofactor">
    <cofactor evidence="1">
        <name>[4Fe-4S] cluster</name>
        <dbReference type="ChEBI" id="CHEBI:49883"/>
    </cofactor>
</comment>
<dbReference type="KEGG" id="sclf:BB341_01070"/>
<dbReference type="SMART" id="SM00729">
    <property type="entry name" value="Elp3"/>
    <property type="match status" value="1"/>
</dbReference>
<dbReference type="GO" id="GO:0046872">
    <property type="term" value="F:metal ion binding"/>
    <property type="evidence" value="ECO:0007669"/>
    <property type="project" value="UniProtKB-KW"/>
</dbReference>
<dbReference type="GO" id="GO:0032324">
    <property type="term" value="P:molybdopterin cofactor biosynthetic process"/>
    <property type="evidence" value="ECO:0007669"/>
    <property type="project" value="UniProtKB-ARBA"/>
</dbReference>
<keyword evidence="5" id="KW-0560">Oxidoreductase</keyword>
<dbReference type="eggNOG" id="COG0535">
    <property type="taxonomic scope" value="Bacteria"/>
</dbReference>
<dbReference type="SFLD" id="SFLDG01386">
    <property type="entry name" value="main_SPASM_domain-containing"/>
    <property type="match status" value="1"/>
</dbReference>
<name>E2Q0L8_STRCL</name>
<evidence type="ECO:0000256" key="7">
    <source>
        <dbReference type="ARBA" id="ARBA00023014"/>
    </source>
</evidence>
<dbReference type="Proteomes" id="UP000002357">
    <property type="component" value="Chromosome"/>
</dbReference>
<evidence type="ECO:0000256" key="8">
    <source>
        <dbReference type="SAM" id="MobiDB-lite"/>
    </source>
</evidence>
<protein>
    <submittedName>
        <fullName evidence="10">Metallo cofactor biosynthesis protein</fullName>
    </submittedName>
</protein>